<dbReference type="Pfam" id="PF20149">
    <property type="entry name" value="DUF6532"/>
    <property type="match status" value="1"/>
</dbReference>
<evidence type="ECO:0000313" key="3">
    <source>
        <dbReference type="Proteomes" id="UP000053989"/>
    </source>
</evidence>
<proteinExistence type="predicted"/>
<keyword evidence="3" id="KW-1185">Reference proteome</keyword>
<dbReference type="STRING" id="1036808.A0A0C3DYP4"/>
<feature type="non-terminal residue" evidence="2">
    <location>
        <position position="1"/>
    </location>
</feature>
<evidence type="ECO:0000259" key="1">
    <source>
        <dbReference type="Pfam" id="PF20149"/>
    </source>
</evidence>
<dbReference type="OrthoDB" id="2670686at2759"/>
<dbReference type="Proteomes" id="UP000053989">
    <property type="component" value="Unassembled WGS sequence"/>
</dbReference>
<protein>
    <recommendedName>
        <fullName evidence="1">DUF6532 domain-containing protein</fullName>
    </recommendedName>
</protein>
<evidence type="ECO:0000313" key="2">
    <source>
        <dbReference type="EMBL" id="KIM65650.1"/>
    </source>
</evidence>
<name>A0A0C3DYP4_9AGAM</name>
<gene>
    <name evidence="2" type="ORF">SCLCIDRAFT_112427</name>
</gene>
<reference evidence="2 3" key="1">
    <citation type="submission" date="2014-04" db="EMBL/GenBank/DDBJ databases">
        <authorList>
            <consortium name="DOE Joint Genome Institute"/>
            <person name="Kuo A."/>
            <person name="Kohler A."/>
            <person name="Nagy L.G."/>
            <person name="Floudas D."/>
            <person name="Copeland A."/>
            <person name="Barry K.W."/>
            <person name="Cichocki N."/>
            <person name="Veneault-Fourrey C."/>
            <person name="LaButti K."/>
            <person name="Lindquist E.A."/>
            <person name="Lipzen A."/>
            <person name="Lundell T."/>
            <person name="Morin E."/>
            <person name="Murat C."/>
            <person name="Sun H."/>
            <person name="Tunlid A."/>
            <person name="Henrissat B."/>
            <person name="Grigoriev I.V."/>
            <person name="Hibbett D.S."/>
            <person name="Martin F."/>
            <person name="Nordberg H.P."/>
            <person name="Cantor M.N."/>
            <person name="Hua S.X."/>
        </authorList>
    </citation>
    <scope>NUCLEOTIDE SEQUENCE [LARGE SCALE GENOMIC DNA]</scope>
    <source>
        <strain evidence="2 3">Foug A</strain>
    </source>
</reference>
<dbReference type="HOGENOM" id="CLU_060373_0_1_1"/>
<sequence length="172" mass="18903">EIIERAKQLAQCDAALDPFPIKALFLDKSAMYITEAIAEHAEKGVLIPPGKYSTFIRDGVESNGTTRNMASPALAGLVLEFFYTGPSALASLFPEVFAQEVPRSVVCLAATALRAAIDEYTITGVRQDRPFKYNTYSKVYTQFVGMQAKIDANSKHAALTQKLRIHWATTGR</sequence>
<dbReference type="InterPro" id="IPR045341">
    <property type="entry name" value="DUF6532"/>
</dbReference>
<dbReference type="EMBL" id="KN822021">
    <property type="protein sequence ID" value="KIM65650.1"/>
    <property type="molecule type" value="Genomic_DNA"/>
</dbReference>
<organism evidence="2 3">
    <name type="scientific">Scleroderma citrinum Foug A</name>
    <dbReference type="NCBI Taxonomy" id="1036808"/>
    <lineage>
        <taxon>Eukaryota</taxon>
        <taxon>Fungi</taxon>
        <taxon>Dikarya</taxon>
        <taxon>Basidiomycota</taxon>
        <taxon>Agaricomycotina</taxon>
        <taxon>Agaricomycetes</taxon>
        <taxon>Agaricomycetidae</taxon>
        <taxon>Boletales</taxon>
        <taxon>Sclerodermatineae</taxon>
        <taxon>Sclerodermataceae</taxon>
        <taxon>Scleroderma</taxon>
    </lineage>
</organism>
<dbReference type="AlphaFoldDB" id="A0A0C3DYP4"/>
<dbReference type="InParanoid" id="A0A0C3DYP4"/>
<reference evidence="3" key="2">
    <citation type="submission" date="2015-01" db="EMBL/GenBank/DDBJ databases">
        <title>Evolutionary Origins and Diversification of the Mycorrhizal Mutualists.</title>
        <authorList>
            <consortium name="DOE Joint Genome Institute"/>
            <consortium name="Mycorrhizal Genomics Consortium"/>
            <person name="Kohler A."/>
            <person name="Kuo A."/>
            <person name="Nagy L.G."/>
            <person name="Floudas D."/>
            <person name="Copeland A."/>
            <person name="Barry K.W."/>
            <person name="Cichocki N."/>
            <person name="Veneault-Fourrey C."/>
            <person name="LaButti K."/>
            <person name="Lindquist E.A."/>
            <person name="Lipzen A."/>
            <person name="Lundell T."/>
            <person name="Morin E."/>
            <person name="Murat C."/>
            <person name="Riley R."/>
            <person name="Ohm R."/>
            <person name="Sun H."/>
            <person name="Tunlid A."/>
            <person name="Henrissat B."/>
            <person name="Grigoriev I.V."/>
            <person name="Hibbett D.S."/>
            <person name="Martin F."/>
        </authorList>
    </citation>
    <scope>NUCLEOTIDE SEQUENCE [LARGE SCALE GENOMIC DNA]</scope>
    <source>
        <strain evidence="3">Foug A</strain>
    </source>
</reference>
<accession>A0A0C3DYP4</accession>
<feature type="domain" description="DUF6532" evidence="1">
    <location>
        <begin position="54"/>
        <end position="147"/>
    </location>
</feature>